<evidence type="ECO:0000313" key="3">
    <source>
        <dbReference type="Proteomes" id="UP000005951"/>
    </source>
</evidence>
<dbReference type="SMART" id="SM00866">
    <property type="entry name" value="UTRA"/>
    <property type="match status" value="1"/>
</dbReference>
<dbReference type="Pfam" id="PF07702">
    <property type="entry name" value="UTRA"/>
    <property type="match status" value="1"/>
</dbReference>
<organism evidence="2 3">
    <name type="scientific">Rhodococcus opacus M213</name>
    <dbReference type="NCBI Taxonomy" id="1129896"/>
    <lineage>
        <taxon>Bacteria</taxon>
        <taxon>Bacillati</taxon>
        <taxon>Actinomycetota</taxon>
        <taxon>Actinomycetes</taxon>
        <taxon>Mycobacteriales</taxon>
        <taxon>Nocardiaceae</taxon>
        <taxon>Rhodococcus</taxon>
    </lineage>
</organism>
<evidence type="ECO:0000259" key="1">
    <source>
        <dbReference type="SMART" id="SM00866"/>
    </source>
</evidence>
<sequence>MSRHTSQRVLNELAHAGLAIRRRRQGTVVADVRRQIDLLSFASPDPKKSGLPGRHEVISARVARAGDAVLTLPGASPDTAVVELVRRKLDVRDEPSSIERHVILFAVAPTLLDQDLDHLVSLNYLRDRAVEIDTMRIYLDPVVLDETEAVLLGSDPGSPALQRRRELRTSDRTVIEVATVVVRPGSAEFFLELPVPTV</sequence>
<feature type="domain" description="UbiC transcription regulator-associated" evidence="1">
    <location>
        <begin position="48"/>
        <end position="188"/>
    </location>
</feature>
<dbReference type="Proteomes" id="UP000005951">
    <property type="component" value="Unassembled WGS sequence"/>
</dbReference>
<reference evidence="2 3" key="1">
    <citation type="journal article" date="2013" name="Genome Announc.">
        <title>Draft Genome Sequence of Rhodococcus opacus Strain M213 Shows a Diverse Catabolic Potential.</title>
        <authorList>
            <person name="Pathak A."/>
            <person name="Green S.J."/>
            <person name="Ogram A."/>
            <person name="Chauhan A."/>
        </authorList>
    </citation>
    <scope>NUCLEOTIDE SEQUENCE [LARGE SCALE GENOMIC DNA]</scope>
    <source>
        <strain evidence="2 3">M213</strain>
    </source>
</reference>
<protein>
    <submittedName>
        <fullName evidence="2">GntR family transcriptional regulator</fullName>
    </submittedName>
</protein>
<accession>K8XCF5</accession>
<evidence type="ECO:0000313" key="2">
    <source>
        <dbReference type="EMBL" id="EKT79079.1"/>
    </source>
</evidence>
<dbReference type="InterPro" id="IPR011663">
    <property type="entry name" value="UTRA"/>
</dbReference>
<dbReference type="Gene3D" id="3.40.1410.10">
    <property type="entry name" value="Chorismate lyase-like"/>
    <property type="match status" value="1"/>
</dbReference>
<proteinExistence type="predicted"/>
<dbReference type="InterPro" id="IPR050679">
    <property type="entry name" value="Bact_HTH_transcr_reg"/>
</dbReference>
<dbReference type="GO" id="GO:0045892">
    <property type="term" value="P:negative regulation of DNA-templated transcription"/>
    <property type="evidence" value="ECO:0007669"/>
    <property type="project" value="TreeGrafter"/>
</dbReference>
<dbReference type="PANTHER" id="PTHR44846">
    <property type="entry name" value="MANNOSYL-D-GLYCERATE TRANSPORT/METABOLISM SYSTEM REPRESSOR MNGR-RELATED"/>
    <property type="match status" value="1"/>
</dbReference>
<dbReference type="PANTHER" id="PTHR44846:SF1">
    <property type="entry name" value="MANNOSYL-D-GLYCERATE TRANSPORT_METABOLISM SYSTEM REPRESSOR MNGR-RELATED"/>
    <property type="match status" value="1"/>
</dbReference>
<dbReference type="AlphaFoldDB" id="K8XCF5"/>
<gene>
    <name evidence="2" type="ORF">WSS_A29364</name>
</gene>
<dbReference type="InterPro" id="IPR028978">
    <property type="entry name" value="Chorismate_lyase_/UTRA_dom_sf"/>
</dbReference>
<dbReference type="GO" id="GO:0003677">
    <property type="term" value="F:DNA binding"/>
    <property type="evidence" value="ECO:0007669"/>
    <property type="project" value="InterPro"/>
</dbReference>
<dbReference type="EMBL" id="AJYC02000090">
    <property type="protein sequence ID" value="EKT79079.1"/>
    <property type="molecule type" value="Genomic_DNA"/>
</dbReference>
<comment type="caution">
    <text evidence="2">The sequence shown here is derived from an EMBL/GenBank/DDBJ whole genome shotgun (WGS) entry which is preliminary data.</text>
</comment>
<dbReference type="SUPFAM" id="SSF64288">
    <property type="entry name" value="Chorismate lyase-like"/>
    <property type="match status" value="1"/>
</dbReference>
<name>K8XCF5_RHOOP</name>